<comment type="function">
    <text evidence="2">May be involved in vacuolar sorting and osmoregulation.</text>
</comment>
<keyword evidence="9 15" id="KW-0378">Hydrolase</keyword>
<keyword evidence="8 15" id="KW-0479">Metal-binding</keyword>
<feature type="region of interest" description="Disordered" evidence="16">
    <location>
        <begin position="531"/>
        <end position="578"/>
    </location>
</feature>
<feature type="transmembrane region" description="Helical" evidence="17">
    <location>
        <begin position="431"/>
        <end position="453"/>
    </location>
</feature>
<keyword evidence="14" id="KW-0325">Glycoprotein</keyword>
<sequence length="962" mass="107660">MLAQFLRSLFRFRKTTVSVLLVATYVVACLLNVWDRVRYQYSPPADNKYHKQLLDAAWTDLQSVTHKPHPYTSRENDAVHDFLLHRVSELVEGASYAEISDDYKEGNHLVFKQPDVFNSSSKESRIVSFESSNIVVKITGTQPELPGLLISAHFDSVPTALGATDDGVGIVTLLALITRFAKEQPRRTLVFNLNNNEEFGLLGASAFLNHRWRPLVDYVLNLEGTGAGGKAVLFRTSDTGTASIYKDAVKTQPFGNSIYQQAFYDRYISSETDYKVYEQAGLRGWDIAFYKPRALYHTIKDSIQFTSQASLWHMMHASLQLVDFVAFESFEDEPEDRDPAVYFDIIGTFFVAISTKDLFTLNCVVLSVIPVIILVLEVVIQRRKTRERNPFLAWVRLPLSVFISYLVTAAFRSSLFRANPLIFSRDYVSPTVGFSFTFLILNYIVLSFLEYLVPSRDLKTVAFVELFFGMWIFLLWATIRLYTSNYKATGVYPITVLYVLLSLGAIVGLVCSAFKRKHSVTANKDREVTAAPNTYSSIEESPQQATNTEASNENSPEEHDERAPLLRTSNSSQASSATNVSDTATSTLKTVFTSALNYDWSVQFLVVVPLASFFVIMCLSLVLDGVYQTCQEGFQATWNVSKISMLGGMLLAIPVLPFCYKLNYFVAMVLLLSAASAGMLSFEKAPFTESSPLKLRFSQELDLHDDLGLSTVNVFGRQGAGIEQILSNIPSTQFAHSKVECTSNGQGSETCRYAGPRPHLVSSSSNPELSDILSVKVLSNNRKSSGRSSYEPINAELVINVKENRLCTIGFNSSQFAEHAYGQSPVKQVTIFGSAHHDNRTRGQLSSLDGLSRDDNGNRIFKWNRGINSLQLHKLDFERNYYHVGIQWMPTILSQDADEESSDALGLNIRCFWGEYDSVSVINGEAKRKVPALDELLAYSPKEVSFSNREAGLVIVNDYVEL</sequence>
<feature type="transmembrane region" description="Helical" evidence="17">
    <location>
        <begin position="391"/>
        <end position="411"/>
    </location>
</feature>
<evidence type="ECO:0000256" key="7">
    <source>
        <dbReference type="ARBA" id="ARBA00022692"/>
    </source>
</evidence>
<feature type="transmembrane region" description="Helical" evidence="17">
    <location>
        <begin position="358"/>
        <end position="379"/>
    </location>
</feature>
<organism evidence="21 22">
    <name type="scientific">Lachancea quebecensis</name>
    <dbReference type="NCBI Taxonomy" id="1654605"/>
    <lineage>
        <taxon>Eukaryota</taxon>
        <taxon>Fungi</taxon>
        <taxon>Dikarya</taxon>
        <taxon>Ascomycota</taxon>
        <taxon>Saccharomycotina</taxon>
        <taxon>Saccharomycetes</taxon>
        <taxon>Saccharomycetales</taxon>
        <taxon>Saccharomycetaceae</taxon>
        <taxon>Lachancea</taxon>
    </lineage>
</organism>
<dbReference type="Proteomes" id="UP000236544">
    <property type="component" value="Unassembled WGS sequence"/>
</dbReference>
<name>A0A0P1KNV1_9SACH</name>
<accession>A0A0P1KNV1</accession>
<keyword evidence="22" id="KW-1185">Reference proteome</keyword>
<dbReference type="EMBL" id="LN890565">
    <property type="protein sequence ID" value="CUS21471.1"/>
    <property type="molecule type" value="Genomic_DNA"/>
</dbReference>
<comment type="similarity">
    <text evidence="4 15">Belongs to the peptidase M28 family.</text>
</comment>
<evidence type="ECO:0000313" key="22">
    <source>
        <dbReference type="Proteomes" id="UP000236544"/>
    </source>
</evidence>
<feature type="transmembrane region" description="Helical" evidence="17">
    <location>
        <begin position="491"/>
        <end position="514"/>
    </location>
</feature>
<keyword evidence="10 15" id="KW-0862">Zinc</keyword>
<feature type="transmembrane region" description="Helical" evidence="17">
    <location>
        <begin position="643"/>
        <end position="660"/>
    </location>
</feature>
<evidence type="ECO:0000256" key="2">
    <source>
        <dbReference type="ARBA" id="ARBA00003273"/>
    </source>
</evidence>
<protein>
    <recommendedName>
        <fullName evidence="15">Peptide hydrolase</fullName>
        <ecNumber evidence="15">3.4.-.-</ecNumber>
    </recommendedName>
</protein>
<dbReference type="EC" id="3.4.-.-" evidence="15"/>
<gene>
    <name evidence="21" type="ORF">LAQU0_S03e03356g</name>
</gene>
<keyword evidence="11 17" id="KW-1133">Transmembrane helix</keyword>
<evidence type="ECO:0000256" key="6">
    <source>
        <dbReference type="ARBA" id="ARBA00022670"/>
    </source>
</evidence>
<feature type="domain" description="Vacuolar membrane protease transmembrane" evidence="20">
    <location>
        <begin position="395"/>
        <end position="544"/>
    </location>
</feature>
<keyword evidence="5" id="KW-0926">Vacuole</keyword>
<dbReference type="AlphaFoldDB" id="A0A0P1KNV1"/>
<evidence type="ECO:0000313" key="21">
    <source>
        <dbReference type="EMBL" id="CUS21471.1"/>
    </source>
</evidence>
<dbReference type="GO" id="GO:0046872">
    <property type="term" value="F:metal ion binding"/>
    <property type="evidence" value="ECO:0007669"/>
    <property type="project" value="UniProtKB-KW"/>
</dbReference>
<dbReference type="PANTHER" id="PTHR12147">
    <property type="entry name" value="METALLOPEPTIDASE M28 FAMILY MEMBER"/>
    <property type="match status" value="1"/>
</dbReference>
<evidence type="ECO:0000256" key="9">
    <source>
        <dbReference type="ARBA" id="ARBA00022801"/>
    </source>
</evidence>
<dbReference type="Pfam" id="PF22251">
    <property type="entry name" value="PFF1_TM"/>
    <property type="match status" value="1"/>
</dbReference>
<feature type="compositionally biased region" description="Polar residues" evidence="16">
    <location>
        <begin position="531"/>
        <end position="554"/>
    </location>
</feature>
<keyword evidence="12" id="KW-0482">Metalloprotease</keyword>
<dbReference type="InterPro" id="IPR045175">
    <property type="entry name" value="M28_fam"/>
</dbReference>
<dbReference type="InterPro" id="IPR007484">
    <property type="entry name" value="Peptidase_M28"/>
</dbReference>
<dbReference type="GO" id="GO:0006508">
    <property type="term" value="P:proteolysis"/>
    <property type="evidence" value="ECO:0007669"/>
    <property type="project" value="UniProtKB-KW"/>
</dbReference>
<dbReference type="OrthoDB" id="76293at2759"/>
<dbReference type="InterPro" id="IPR048024">
    <property type="entry name" value="Fxna-like_M28_dom"/>
</dbReference>
<evidence type="ECO:0000259" key="20">
    <source>
        <dbReference type="Pfam" id="PF22251"/>
    </source>
</evidence>
<evidence type="ECO:0000256" key="12">
    <source>
        <dbReference type="ARBA" id="ARBA00023049"/>
    </source>
</evidence>
<evidence type="ECO:0000256" key="4">
    <source>
        <dbReference type="ARBA" id="ARBA00010918"/>
    </source>
</evidence>
<feature type="domain" description="Vacuolar membrane protease C-terminal" evidence="19">
    <location>
        <begin position="693"/>
        <end position="956"/>
    </location>
</feature>
<evidence type="ECO:0000256" key="10">
    <source>
        <dbReference type="ARBA" id="ARBA00022833"/>
    </source>
</evidence>
<feature type="domain" description="Peptidase M28" evidence="18">
    <location>
        <begin position="133"/>
        <end position="321"/>
    </location>
</feature>
<feature type="transmembrane region" description="Helical" evidence="17">
    <location>
        <begin position="665"/>
        <end position="682"/>
    </location>
</feature>
<evidence type="ECO:0000259" key="18">
    <source>
        <dbReference type="Pfam" id="PF04389"/>
    </source>
</evidence>
<keyword evidence="6 15" id="KW-0645">Protease</keyword>
<dbReference type="InterPro" id="IPR053976">
    <property type="entry name" value="PFF1_TM"/>
</dbReference>
<dbReference type="Pfam" id="PF22250">
    <property type="entry name" value="PFF1_C"/>
    <property type="match status" value="1"/>
</dbReference>
<keyword evidence="13 17" id="KW-0472">Membrane</keyword>
<evidence type="ECO:0000256" key="1">
    <source>
        <dbReference type="ARBA" id="ARBA00001947"/>
    </source>
</evidence>
<dbReference type="Pfam" id="PF04389">
    <property type="entry name" value="Peptidase_M28"/>
    <property type="match status" value="1"/>
</dbReference>
<evidence type="ECO:0000256" key="17">
    <source>
        <dbReference type="SAM" id="Phobius"/>
    </source>
</evidence>
<evidence type="ECO:0000256" key="16">
    <source>
        <dbReference type="SAM" id="MobiDB-lite"/>
    </source>
</evidence>
<dbReference type="InterPro" id="IPR053975">
    <property type="entry name" value="PFF1_C"/>
</dbReference>
<evidence type="ECO:0000256" key="3">
    <source>
        <dbReference type="ARBA" id="ARBA00004128"/>
    </source>
</evidence>
<comment type="subcellular location">
    <subcellularLocation>
        <location evidence="3">Vacuole membrane</location>
        <topology evidence="3">Multi-pass membrane protein</topology>
    </subcellularLocation>
</comment>
<dbReference type="GO" id="GO:0005774">
    <property type="term" value="C:vacuolar membrane"/>
    <property type="evidence" value="ECO:0007669"/>
    <property type="project" value="UniProtKB-SubCell"/>
</dbReference>
<reference evidence="22" key="1">
    <citation type="submission" date="2015-10" db="EMBL/GenBank/DDBJ databases">
        <authorList>
            <person name="Devillers H."/>
        </authorList>
    </citation>
    <scope>NUCLEOTIDE SEQUENCE [LARGE SCALE GENOMIC DNA]</scope>
</reference>
<proteinExistence type="inferred from homology"/>
<dbReference type="PANTHER" id="PTHR12147:SF58">
    <property type="entry name" value="VACUOLAR MEMBRANE PROTEASE"/>
    <property type="match status" value="1"/>
</dbReference>
<evidence type="ECO:0000256" key="5">
    <source>
        <dbReference type="ARBA" id="ARBA00022554"/>
    </source>
</evidence>
<dbReference type="CDD" id="cd03875">
    <property type="entry name" value="M28_Fxna_like"/>
    <property type="match status" value="1"/>
</dbReference>
<feature type="transmembrane region" description="Helical" evidence="17">
    <location>
        <begin position="604"/>
        <end position="623"/>
    </location>
</feature>
<dbReference type="SUPFAM" id="SSF53187">
    <property type="entry name" value="Zn-dependent exopeptidases"/>
    <property type="match status" value="1"/>
</dbReference>
<dbReference type="Gene3D" id="3.40.630.10">
    <property type="entry name" value="Zn peptidases"/>
    <property type="match status" value="1"/>
</dbReference>
<evidence type="ECO:0000256" key="11">
    <source>
        <dbReference type="ARBA" id="ARBA00022989"/>
    </source>
</evidence>
<evidence type="ECO:0000256" key="13">
    <source>
        <dbReference type="ARBA" id="ARBA00023136"/>
    </source>
</evidence>
<evidence type="ECO:0000256" key="8">
    <source>
        <dbReference type="ARBA" id="ARBA00022723"/>
    </source>
</evidence>
<feature type="transmembrane region" description="Helical" evidence="17">
    <location>
        <begin position="460"/>
        <end position="479"/>
    </location>
</feature>
<feature type="compositionally biased region" description="Low complexity" evidence="16">
    <location>
        <begin position="568"/>
        <end position="578"/>
    </location>
</feature>
<keyword evidence="7 17" id="KW-0812">Transmembrane</keyword>
<comment type="cofactor">
    <cofactor evidence="1">
        <name>Zn(2+)</name>
        <dbReference type="ChEBI" id="CHEBI:29105"/>
    </cofactor>
</comment>
<evidence type="ECO:0000256" key="14">
    <source>
        <dbReference type="ARBA" id="ARBA00023180"/>
    </source>
</evidence>
<evidence type="ECO:0000256" key="15">
    <source>
        <dbReference type="RuleBase" id="RU361240"/>
    </source>
</evidence>
<dbReference type="GO" id="GO:0008235">
    <property type="term" value="F:metalloexopeptidase activity"/>
    <property type="evidence" value="ECO:0007669"/>
    <property type="project" value="InterPro"/>
</dbReference>
<evidence type="ECO:0000259" key="19">
    <source>
        <dbReference type="Pfam" id="PF22250"/>
    </source>
</evidence>